<keyword evidence="1" id="KW-1133">Transmembrane helix</keyword>
<dbReference type="Proteomes" id="UP000094622">
    <property type="component" value="Unassembled WGS sequence"/>
</dbReference>
<dbReference type="AlphaFoldDB" id="A0A1E3H433"/>
<dbReference type="EMBL" id="MCRJ01000030">
    <property type="protein sequence ID" value="ODN71078.1"/>
    <property type="molecule type" value="Genomic_DNA"/>
</dbReference>
<protein>
    <submittedName>
        <fullName evidence="2">Uncharacterized protein</fullName>
    </submittedName>
</protein>
<gene>
    <name evidence="2" type="ORF">A6302_01570</name>
</gene>
<comment type="caution">
    <text evidence="2">The sequence shown here is derived from an EMBL/GenBank/DDBJ whole genome shotgun (WGS) entry which is preliminary data.</text>
</comment>
<name>A0A1E3H433_9HYPH</name>
<reference evidence="2 3" key="1">
    <citation type="submission" date="2016-07" db="EMBL/GenBank/DDBJ databases">
        <title>Draft Genome Sequence of Methylobrevis pamukkalensis PK2.</title>
        <authorList>
            <person name="Vasilenko O.V."/>
            <person name="Doronina N.V."/>
            <person name="Shmareva M.N."/>
            <person name="Tarlachkov S.V."/>
            <person name="Mustakhimov I."/>
            <person name="Trotsenko Y.A."/>
        </authorList>
    </citation>
    <scope>NUCLEOTIDE SEQUENCE [LARGE SCALE GENOMIC DNA]</scope>
    <source>
        <strain evidence="2 3">PK2</strain>
    </source>
</reference>
<proteinExistence type="predicted"/>
<evidence type="ECO:0000313" key="2">
    <source>
        <dbReference type="EMBL" id="ODN71078.1"/>
    </source>
</evidence>
<keyword evidence="1" id="KW-0472">Membrane</keyword>
<dbReference type="PATRIC" id="fig|1439726.3.peg.1655"/>
<feature type="transmembrane region" description="Helical" evidence="1">
    <location>
        <begin position="25"/>
        <end position="50"/>
    </location>
</feature>
<evidence type="ECO:0000313" key="3">
    <source>
        <dbReference type="Proteomes" id="UP000094622"/>
    </source>
</evidence>
<accession>A0A1E3H433</accession>
<keyword evidence="3" id="KW-1185">Reference proteome</keyword>
<dbReference type="RefSeq" id="WP_141703472.1">
    <property type="nucleotide sequence ID" value="NZ_MCRJ01000030.1"/>
</dbReference>
<organism evidence="2 3">
    <name type="scientific">Methylobrevis pamukkalensis</name>
    <dbReference type="NCBI Taxonomy" id="1439726"/>
    <lineage>
        <taxon>Bacteria</taxon>
        <taxon>Pseudomonadati</taxon>
        <taxon>Pseudomonadota</taxon>
        <taxon>Alphaproteobacteria</taxon>
        <taxon>Hyphomicrobiales</taxon>
        <taxon>Pleomorphomonadaceae</taxon>
        <taxon>Methylobrevis</taxon>
    </lineage>
</organism>
<keyword evidence="1" id="KW-0812">Transmembrane</keyword>
<sequence length="148" mass="15757">MSDPASLLGEAETAALAPARSARDAWLAAMPAVAIVLLVALTGALLYVLAQDEAERAKVRLLSDALWVEQTLRFQLSTDEDMVRRLALDAGSGDMPAATVLDRARLHVANNPEVLAIAWFGADAVSSAWCRACRPRPASRRRCAGCSA</sequence>
<evidence type="ECO:0000256" key="1">
    <source>
        <dbReference type="SAM" id="Phobius"/>
    </source>
</evidence>